<sequence length="394" mass="41970">MKIAIVSLHELPADIPAIAREFPGAHKITLYTRRDSADRKQRVKASNKVVVEYIPAGPLEELAEHDLTPHIAQFSAHLAQRWRKDRPDVVHAYSWTGGLAAVAAGEGLGIPLVQSFPTLGSSARRRATARSAAADRATAARVRVERAIGRRADAVVASCAAEAAELIRLGVPRGRIVVVPHGVDVERFRRQGPSAPHGERYRLLHVGPLTPEGGAAVAIRALDGIPDAELVVVSDQGGDEEHMERLRILAKEAGVEDRVTLLGPVPPNSLPKIMRGADIVLSLPATAPEGKVVLEAMACGVPVIATAVGAHVDSVVDGVTGLLVRPGDPATLALRARRLLGDLTRRTAMGFAGADRARSRYSLERIARELVRAYEHATGQGQPPEAIDEESEAA</sequence>
<name>A0ABW1NI25_9ACTN</name>
<evidence type="ECO:0000256" key="1">
    <source>
        <dbReference type="ARBA" id="ARBA00022676"/>
    </source>
</evidence>
<dbReference type="InterPro" id="IPR050194">
    <property type="entry name" value="Glycosyltransferase_grp1"/>
</dbReference>
<gene>
    <name evidence="5" type="ORF">ACFP1K_17295</name>
</gene>
<protein>
    <submittedName>
        <fullName evidence="5">Glycosyltransferase</fullName>
        <ecNumber evidence="5">2.4.-.-</ecNumber>
    </submittedName>
</protein>
<dbReference type="InterPro" id="IPR001296">
    <property type="entry name" value="Glyco_trans_1"/>
</dbReference>
<dbReference type="Gene3D" id="3.40.50.2000">
    <property type="entry name" value="Glycogen Phosphorylase B"/>
    <property type="match status" value="2"/>
</dbReference>
<dbReference type="Proteomes" id="UP001596137">
    <property type="component" value="Unassembled WGS sequence"/>
</dbReference>
<keyword evidence="6" id="KW-1185">Reference proteome</keyword>
<dbReference type="PANTHER" id="PTHR45947:SF3">
    <property type="entry name" value="SULFOQUINOVOSYL TRANSFERASE SQD2"/>
    <property type="match status" value="1"/>
</dbReference>
<feature type="domain" description="Glycosyltransferase subfamily 4-like N-terminal" evidence="4">
    <location>
        <begin position="18"/>
        <end position="182"/>
    </location>
</feature>
<evidence type="ECO:0000313" key="5">
    <source>
        <dbReference type="EMBL" id="MFC6082930.1"/>
    </source>
</evidence>
<dbReference type="PANTHER" id="PTHR45947">
    <property type="entry name" value="SULFOQUINOVOSYL TRANSFERASE SQD2"/>
    <property type="match status" value="1"/>
</dbReference>
<dbReference type="InterPro" id="IPR028098">
    <property type="entry name" value="Glyco_trans_4-like_N"/>
</dbReference>
<feature type="domain" description="Glycosyl transferase family 1" evidence="3">
    <location>
        <begin position="197"/>
        <end position="350"/>
    </location>
</feature>
<dbReference type="Pfam" id="PF13579">
    <property type="entry name" value="Glyco_trans_4_4"/>
    <property type="match status" value="1"/>
</dbReference>
<comment type="caution">
    <text evidence="5">The sequence shown here is derived from an EMBL/GenBank/DDBJ whole genome shotgun (WGS) entry which is preliminary data.</text>
</comment>
<evidence type="ECO:0000313" key="6">
    <source>
        <dbReference type="Proteomes" id="UP001596137"/>
    </source>
</evidence>
<organism evidence="5 6">
    <name type="scientific">Sphaerisporangium aureirubrum</name>
    <dbReference type="NCBI Taxonomy" id="1544736"/>
    <lineage>
        <taxon>Bacteria</taxon>
        <taxon>Bacillati</taxon>
        <taxon>Actinomycetota</taxon>
        <taxon>Actinomycetes</taxon>
        <taxon>Streptosporangiales</taxon>
        <taxon>Streptosporangiaceae</taxon>
        <taxon>Sphaerisporangium</taxon>
    </lineage>
</organism>
<dbReference type="SUPFAM" id="SSF53756">
    <property type="entry name" value="UDP-Glycosyltransferase/glycogen phosphorylase"/>
    <property type="match status" value="1"/>
</dbReference>
<evidence type="ECO:0000259" key="4">
    <source>
        <dbReference type="Pfam" id="PF13579"/>
    </source>
</evidence>
<dbReference type="RefSeq" id="WP_380753988.1">
    <property type="nucleotide sequence ID" value="NZ_JBHSRF010000022.1"/>
</dbReference>
<evidence type="ECO:0000256" key="2">
    <source>
        <dbReference type="ARBA" id="ARBA00022679"/>
    </source>
</evidence>
<evidence type="ECO:0000259" key="3">
    <source>
        <dbReference type="Pfam" id="PF00534"/>
    </source>
</evidence>
<accession>A0ABW1NI25</accession>
<dbReference type="EMBL" id="JBHSRF010000022">
    <property type="protein sequence ID" value="MFC6082930.1"/>
    <property type="molecule type" value="Genomic_DNA"/>
</dbReference>
<dbReference type="GO" id="GO:0016757">
    <property type="term" value="F:glycosyltransferase activity"/>
    <property type="evidence" value="ECO:0007669"/>
    <property type="project" value="UniProtKB-KW"/>
</dbReference>
<keyword evidence="2 5" id="KW-0808">Transferase</keyword>
<keyword evidence="1 5" id="KW-0328">Glycosyltransferase</keyword>
<dbReference type="EC" id="2.4.-.-" evidence="5"/>
<proteinExistence type="predicted"/>
<dbReference type="Pfam" id="PF00534">
    <property type="entry name" value="Glycos_transf_1"/>
    <property type="match status" value="1"/>
</dbReference>
<reference evidence="6" key="1">
    <citation type="journal article" date="2019" name="Int. J. Syst. Evol. Microbiol.">
        <title>The Global Catalogue of Microorganisms (GCM) 10K type strain sequencing project: providing services to taxonomists for standard genome sequencing and annotation.</title>
        <authorList>
            <consortium name="The Broad Institute Genomics Platform"/>
            <consortium name="The Broad Institute Genome Sequencing Center for Infectious Disease"/>
            <person name="Wu L."/>
            <person name="Ma J."/>
        </authorList>
    </citation>
    <scope>NUCLEOTIDE SEQUENCE [LARGE SCALE GENOMIC DNA]</scope>
    <source>
        <strain evidence="6">JCM 30346</strain>
    </source>
</reference>